<name>A0A4Y2KQ53_ARAVE</name>
<dbReference type="Proteomes" id="UP000499080">
    <property type="component" value="Unassembled WGS sequence"/>
</dbReference>
<dbReference type="EMBL" id="BGPR01004910">
    <property type="protein sequence ID" value="GBN04734.1"/>
    <property type="molecule type" value="Genomic_DNA"/>
</dbReference>
<evidence type="ECO:0000313" key="2">
    <source>
        <dbReference type="Proteomes" id="UP000499080"/>
    </source>
</evidence>
<dbReference type="AlphaFoldDB" id="A0A4Y2KQ53"/>
<comment type="caution">
    <text evidence="1">The sequence shown here is derived from an EMBL/GenBank/DDBJ whole genome shotgun (WGS) entry which is preliminary data.</text>
</comment>
<evidence type="ECO:0000313" key="1">
    <source>
        <dbReference type="EMBL" id="GBN04734.1"/>
    </source>
</evidence>
<organism evidence="1 2">
    <name type="scientific">Araneus ventricosus</name>
    <name type="common">Orbweaver spider</name>
    <name type="synonym">Epeira ventricosa</name>
    <dbReference type="NCBI Taxonomy" id="182803"/>
    <lineage>
        <taxon>Eukaryota</taxon>
        <taxon>Metazoa</taxon>
        <taxon>Ecdysozoa</taxon>
        <taxon>Arthropoda</taxon>
        <taxon>Chelicerata</taxon>
        <taxon>Arachnida</taxon>
        <taxon>Araneae</taxon>
        <taxon>Araneomorphae</taxon>
        <taxon>Entelegynae</taxon>
        <taxon>Araneoidea</taxon>
        <taxon>Araneidae</taxon>
        <taxon>Araneus</taxon>
    </lineage>
</organism>
<reference evidence="1 2" key="1">
    <citation type="journal article" date="2019" name="Sci. Rep.">
        <title>Orb-weaving spider Araneus ventricosus genome elucidates the spidroin gene catalogue.</title>
        <authorList>
            <person name="Kono N."/>
            <person name="Nakamura H."/>
            <person name="Ohtoshi R."/>
            <person name="Moran D.A.P."/>
            <person name="Shinohara A."/>
            <person name="Yoshida Y."/>
            <person name="Fujiwara M."/>
            <person name="Mori M."/>
            <person name="Tomita M."/>
            <person name="Arakawa K."/>
        </authorList>
    </citation>
    <scope>NUCLEOTIDE SEQUENCE [LARGE SCALE GENOMIC DNA]</scope>
</reference>
<gene>
    <name evidence="1" type="ORF">AVEN_225486_1</name>
</gene>
<keyword evidence="2" id="KW-1185">Reference proteome</keyword>
<proteinExistence type="predicted"/>
<protein>
    <submittedName>
        <fullName evidence="1">Uncharacterized protein</fullName>
    </submittedName>
</protein>
<accession>A0A4Y2KQ53</accession>
<sequence>MSTWNMRSRRISKRVLTPSVSTLMGELNTPSSDSTYLLREGRAVAGDGYYDSGLSTRAIAAAVIQSYPDSTILAAFGDQLVRREYDFN</sequence>